<feature type="compositionally biased region" description="Polar residues" evidence="2">
    <location>
        <begin position="688"/>
        <end position="703"/>
    </location>
</feature>
<name>A0AAQ3P2K4_VIGMU</name>
<feature type="region of interest" description="Disordered" evidence="2">
    <location>
        <begin position="560"/>
        <end position="589"/>
    </location>
</feature>
<dbReference type="InterPro" id="IPR026058">
    <property type="entry name" value="LIPIN"/>
</dbReference>
<reference evidence="4 5" key="1">
    <citation type="journal article" date="2023" name="Life. Sci Alliance">
        <title>Evolutionary insights into 3D genome organization and epigenetic landscape of Vigna mungo.</title>
        <authorList>
            <person name="Junaid A."/>
            <person name="Singh B."/>
            <person name="Bhatia S."/>
        </authorList>
    </citation>
    <scope>NUCLEOTIDE SEQUENCE [LARGE SCALE GENOMIC DNA]</scope>
    <source>
        <strain evidence="4">Urdbean</strain>
    </source>
</reference>
<sequence>MQTVGRILSQGVYTVSGPFHPFGGAVDIVVVEQKDGSFKSSPWYVRFGKFQGVLKSREKVVDICVNGVPADFQMHLDHKGEAYFLREVVAQEEDNLVFPPSSDNDKDDYSRRSKSCDYDAEGAVKSNSRRSRILSFVFGRRSLKQREGNGEAIGNRVGSLERAEIAANLLDLKWSTNLSGEKGQKVLANSSGDGNVVVDDDELKEEACFGRECDLNGKEVMYDIAESDVQVACVKVKLVEKELNGEEVSGVSAVDACDNSNDISKNGVSADGVYRETPETSKLGVSCSSEQAEDVMYLDGAPECEEVRVHVHDEVLHRATVLLSEGTEAVEVIEKADLGMPVLGISEFHSGVQQIDCLDSGDIMYNEVDIEDQSISTTPKTVKISLGHFSGEKVEPNYVIKPSSYSILDYQAISENMKDKEFSSTLSTPLDPVDDCLPRKASRRSPSLCSEDERFLFSDLDESAINNRPETTPFPEHLDKEDHVSYENDTEKLTAISCPVVIPRNEAAGEKVGQHSGSLPNFSSRIDIMNQHDVRYPLSQSLQSRSKSLPCAFHPKDDLEFLKPDEDKGNNLTHEESGTKDYHHSGEIKDTTLKLPLGMIPTDQVEKNYTGDDPSTQNPSPAGNWRLWPFSLRRAGSKDSILPPSLSDAKNTTDGNSLENTTSTVMNKDKPKPTAGSKDSILPPSLSDAKNTNDPESTISTVMNKDKPKPNFKKIKVRETTPTSEEVASLNLKDGMNTVTFTFSTAVLGNQQVDARIYLWKWNTRIVISDVDGTITRSDVLGQFMPLVGIDWSQTGVAHLYSAIKENGYQLLFLSARSISQAYLTRQFLVNLKQDGKVLPDGPVVISPDGLFPSLYREGNVSFVSAASYCYILPSVIRRVPHEFKIACLEVIKDLFPSDCNPFYAGFGNRDTDEISYLKVGIPLGKIFIINPRGEVVVNRRVDSKSYASLHALVNGIFPPTNSHEQV</sequence>
<dbReference type="EMBL" id="CP144699">
    <property type="protein sequence ID" value="WVZ20594.1"/>
    <property type="molecule type" value="Genomic_DNA"/>
</dbReference>
<protein>
    <recommendedName>
        <fullName evidence="3">LNS2/PITP domain-containing protein</fullName>
    </recommendedName>
</protein>
<proteinExistence type="inferred from homology"/>
<dbReference type="GO" id="GO:0008195">
    <property type="term" value="F:phosphatidate phosphatase activity"/>
    <property type="evidence" value="ECO:0007669"/>
    <property type="project" value="TreeGrafter"/>
</dbReference>
<gene>
    <name evidence="4" type="ORF">V8G54_007916</name>
</gene>
<dbReference type="PANTHER" id="PTHR12181">
    <property type="entry name" value="LIPIN"/>
    <property type="match status" value="1"/>
</dbReference>
<feature type="compositionally biased region" description="Polar residues" evidence="2">
    <location>
        <begin position="648"/>
        <end position="666"/>
    </location>
</feature>
<dbReference type="InterPro" id="IPR036412">
    <property type="entry name" value="HAD-like_sf"/>
</dbReference>
<feature type="region of interest" description="Disordered" evidence="2">
    <location>
        <begin position="604"/>
        <end position="627"/>
    </location>
</feature>
<dbReference type="SUPFAM" id="SSF56784">
    <property type="entry name" value="HAD-like"/>
    <property type="match status" value="1"/>
</dbReference>
<evidence type="ECO:0000313" key="4">
    <source>
        <dbReference type="EMBL" id="WVZ20594.1"/>
    </source>
</evidence>
<feature type="domain" description="LNS2/PITP" evidence="3">
    <location>
        <begin position="766"/>
        <end position="939"/>
    </location>
</feature>
<comment type="similarity">
    <text evidence="1">Belongs to the lipin family.</text>
</comment>
<dbReference type="Pfam" id="PF04571">
    <property type="entry name" value="Lipin_N"/>
    <property type="match status" value="1"/>
</dbReference>
<feature type="region of interest" description="Disordered" evidence="2">
    <location>
        <begin position="639"/>
        <end position="709"/>
    </location>
</feature>
<evidence type="ECO:0000259" key="3">
    <source>
        <dbReference type="SMART" id="SM00775"/>
    </source>
</evidence>
<evidence type="ECO:0000256" key="1">
    <source>
        <dbReference type="ARBA" id="ARBA00005476"/>
    </source>
</evidence>
<evidence type="ECO:0000256" key="2">
    <source>
        <dbReference type="SAM" id="MobiDB-lite"/>
    </source>
</evidence>
<dbReference type="InterPro" id="IPR031315">
    <property type="entry name" value="LNS2/PITP"/>
</dbReference>
<dbReference type="AlphaFoldDB" id="A0AAQ3P2K4"/>
<dbReference type="Pfam" id="PF08235">
    <property type="entry name" value="LNS2"/>
    <property type="match status" value="1"/>
</dbReference>
<accession>A0AAQ3P2K4</accession>
<evidence type="ECO:0000313" key="5">
    <source>
        <dbReference type="Proteomes" id="UP001374535"/>
    </source>
</evidence>
<dbReference type="InterPro" id="IPR007651">
    <property type="entry name" value="Lipin_N"/>
</dbReference>
<dbReference type="InterPro" id="IPR013209">
    <property type="entry name" value="LNS2"/>
</dbReference>
<keyword evidence="5" id="KW-1185">Reference proteome</keyword>
<dbReference type="PANTHER" id="PTHR12181:SF69">
    <property type="entry name" value="LNS2 (LIPIN_NED1_SMP2) PROTEIN"/>
    <property type="match status" value="1"/>
</dbReference>
<dbReference type="SMART" id="SM00775">
    <property type="entry name" value="LNS2"/>
    <property type="match status" value="1"/>
</dbReference>
<organism evidence="4 5">
    <name type="scientific">Vigna mungo</name>
    <name type="common">Black gram</name>
    <name type="synonym">Phaseolus mungo</name>
    <dbReference type="NCBI Taxonomy" id="3915"/>
    <lineage>
        <taxon>Eukaryota</taxon>
        <taxon>Viridiplantae</taxon>
        <taxon>Streptophyta</taxon>
        <taxon>Embryophyta</taxon>
        <taxon>Tracheophyta</taxon>
        <taxon>Spermatophyta</taxon>
        <taxon>Magnoliopsida</taxon>
        <taxon>eudicotyledons</taxon>
        <taxon>Gunneridae</taxon>
        <taxon>Pentapetalae</taxon>
        <taxon>rosids</taxon>
        <taxon>fabids</taxon>
        <taxon>Fabales</taxon>
        <taxon>Fabaceae</taxon>
        <taxon>Papilionoideae</taxon>
        <taxon>50 kb inversion clade</taxon>
        <taxon>NPAAA clade</taxon>
        <taxon>indigoferoid/millettioid clade</taxon>
        <taxon>Phaseoleae</taxon>
        <taxon>Vigna</taxon>
    </lineage>
</organism>
<dbReference type="Proteomes" id="UP001374535">
    <property type="component" value="Chromosome 2"/>
</dbReference>